<dbReference type="Proteomes" id="UP000199405">
    <property type="component" value="Unassembled WGS sequence"/>
</dbReference>
<evidence type="ECO:0000256" key="1">
    <source>
        <dbReference type="SAM" id="MobiDB-lite"/>
    </source>
</evidence>
<keyword evidence="2" id="KW-1133">Transmembrane helix</keyword>
<evidence type="ECO:0008006" key="5">
    <source>
        <dbReference type="Google" id="ProtNLM"/>
    </source>
</evidence>
<dbReference type="EMBL" id="FMCQ01000001">
    <property type="protein sequence ID" value="SCE67214.1"/>
    <property type="molecule type" value="Genomic_DNA"/>
</dbReference>
<feature type="region of interest" description="Disordered" evidence="1">
    <location>
        <begin position="1"/>
        <end position="36"/>
    </location>
</feature>
<feature type="transmembrane region" description="Helical" evidence="2">
    <location>
        <begin position="131"/>
        <end position="149"/>
    </location>
</feature>
<evidence type="ECO:0000256" key="2">
    <source>
        <dbReference type="SAM" id="Phobius"/>
    </source>
</evidence>
<keyword evidence="2" id="KW-0812">Transmembrane</keyword>
<keyword evidence="2" id="KW-0472">Membrane</keyword>
<name>A0ABY0KGC1_9ACTN</name>
<proteinExistence type="predicted"/>
<dbReference type="NCBIfam" id="NF033634">
    <property type="entry name" value="SLATT_1"/>
    <property type="match status" value="1"/>
</dbReference>
<protein>
    <recommendedName>
        <fullName evidence="5">SMODS and SLOG-associating 2TM effector domain-containing protein</fullName>
    </recommendedName>
</protein>
<reference evidence="3 4" key="1">
    <citation type="submission" date="2016-06" db="EMBL/GenBank/DDBJ databases">
        <authorList>
            <person name="Varghese N."/>
            <person name="Submissions Spin"/>
        </authorList>
    </citation>
    <scope>NUCLEOTIDE SEQUENCE [LARGE SCALE GENOMIC DNA]</scope>
    <source>
        <strain evidence="3 4">DSM 45142</strain>
    </source>
</reference>
<comment type="caution">
    <text evidence="3">The sequence shown here is derived from an EMBL/GenBank/DDBJ whole genome shotgun (WGS) entry which is preliminary data.</text>
</comment>
<accession>A0ABY0KGC1</accession>
<evidence type="ECO:0000313" key="4">
    <source>
        <dbReference type="Proteomes" id="UP000199405"/>
    </source>
</evidence>
<feature type="transmembrane region" description="Helical" evidence="2">
    <location>
        <begin position="155"/>
        <end position="172"/>
    </location>
</feature>
<gene>
    <name evidence="3" type="ORF">GA0070562_1557</name>
</gene>
<keyword evidence="4" id="KW-1185">Reference proteome</keyword>
<sequence length="252" mass="28435">MRDQDPGDSPPLVTRHHRQPADVQRTSRRGPSWRPAIPPVPELSGIWQSALLNACILVNWTMTQQREPGDEQAAAPMSAVSEQGLLVLAGRRTALTPTEALTTFRELISADMGWADSRKTRFRRRSTWSKGLSLGLTALSTVVLGIPQIPANASLALPMVALVTLLGSLELFHNWRSRWILMEQTRYRLNRLRDEIDYLLVTNPSDEITREHIDRFFADQQQIWADVSRQWVEFRRQGDAQQLGPISPTPGG</sequence>
<organism evidence="3 4">
    <name type="scientific">Micromonospora tulbaghiae</name>
    <dbReference type="NCBI Taxonomy" id="479978"/>
    <lineage>
        <taxon>Bacteria</taxon>
        <taxon>Bacillati</taxon>
        <taxon>Actinomycetota</taxon>
        <taxon>Actinomycetes</taxon>
        <taxon>Micromonosporales</taxon>
        <taxon>Micromonosporaceae</taxon>
        <taxon>Micromonospora</taxon>
    </lineage>
</organism>
<evidence type="ECO:0000313" key="3">
    <source>
        <dbReference type="EMBL" id="SCE67214.1"/>
    </source>
</evidence>